<evidence type="ECO:0000256" key="5">
    <source>
        <dbReference type="ARBA" id="ARBA00022837"/>
    </source>
</evidence>
<name>A0AA37FMH4_AQUAC</name>
<evidence type="ECO:0000313" key="10">
    <source>
        <dbReference type="EMBL" id="GIZ89295.1"/>
    </source>
</evidence>
<keyword evidence="6" id="KW-0281">Fimbrium</keyword>
<evidence type="ECO:0000313" key="12">
    <source>
        <dbReference type="Proteomes" id="UP000887212"/>
    </source>
</evidence>
<organism evidence="10 12">
    <name type="scientific">Aquipseudomonas alcaligenes</name>
    <name type="common">Pseudomonas alcaligenes</name>
    <dbReference type="NCBI Taxonomy" id="43263"/>
    <lineage>
        <taxon>Bacteria</taxon>
        <taxon>Pseudomonadati</taxon>
        <taxon>Pseudomonadota</taxon>
        <taxon>Gammaproteobacteria</taxon>
        <taxon>Pseudomonadales</taxon>
        <taxon>Pseudomonadaceae</taxon>
        <taxon>Aquipseudomonas</taxon>
    </lineage>
</organism>
<gene>
    <name evidence="10" type="ORF">KAM435_26220</name>
    <name evidence="11" type="ORF">KAM436_26790</name>
</gene>
<evidence type="ECO:0000313" key="11">
    <source>
        <dbReference type="EMBL" id="GIZ93711.1"/>
    </source>
</evidence>
<dbReference type="Proteomes" id="UP000887228">
    <property type="component" value="Unassembled WGS sequence"/>
</dbReference>
<dbReference type="Pfam" id="PF07691">
    <property type="entry name" value="PA14"/>
    <property type="match status" value="1"/>
</dbReference>
<evidence type="ECO:0000256" key="4">
    <source>
        <dbReference type="ARBA" id="ARBA00022723"/>
    </source>
</evidence>
<feature type="chain" id="PRO_5041214914" description="PA14 domain-containing protein" evidence="8">
    <location>
        <begin position="21"/>
        <end position="1657"/>
    </location>
</feature>
<evidence type="ECO:0000256" key="3">
    <source>
        <dbReference type="ARBA" id="ARBA00022558"/>
    </source>
</evidence>
<evidence type="ECO:0000256" key="6">
    <source>
        <dbReference type="ARBA" id="ARBA00023263"/>
    </source>
</evidence>
<comment type="caution">
    <text evidence="10">The sequence shown here is derived from an EMBL/GenBank/DDBJ whole genome shotgun (WGS) entry which is preliminary data.</text>
</comment>
<dbReference type="InterPro" id="IPR011047">
    <property type="entry name" value="Quinoprotein_ADH-like_sf"/>
</dbReference>
<proteinExistence type="inferred from homology"/>
<dbReference type="RefSeq" id="WP_203790833.1">
    <property type="nucleotide sequence ID" value="NZ_AP024354.1"/>
</dbReference>
<dbReference type="SUPFAM" id="SSF56988">
    <property type="entry name" value="Anthrax protective antigen"/>
    <property type="match status" value="1"/>
</dbReference>
<dbReference type="InterPro" id="IPR008707">
    <property type="entry name" value="B-propeller_PilY1"/>
</dbReference>
<keyword evidence="4" id="KW-0479">Metal-binding</keyword>
<feature type="signal peptide" evidence="8">
    <location>
        <begin position="1"/>
        <end position="20"/>
    </location>
</feature>
<dbReference type="GO" id="GO:0046872">
    <property type="term" value="F:metal ion binding"/>
    <property type="evidence" value="ECO:0007669"/>
    <property type="project" value="UniProtKB-KW"/>
</dbReference>
<dbReference type="Pfam" id="PF05567">
    <property type="entry name" value="T4P_PilY1"/>
    <property type="match status" value="1"/>
</dbReference>
<feature type="domain" description="PA14" evidence="9">
    <location>
        <begin position="276"/>
        <end position="426"/>
    </location>
</feature>
<feature type="region of interest" description="Disordered" evidence="7">
    <location>
        <begin position="1471"/>
        <end position="1498"/>
    </location>
</feature>
<evidence type="ECO:0000259" key="9">
    <source>
        <dbReference type="PROSITE" id="PS51820"/>
    </source>
</evidence>
<dbReference type="SMART" id="SM00758">
    <property type="entry name" value="PA14"/>
    <property type="match status" value="1"/>
</dbReference>
<dbReference type="EMBL" id="BPMS01000010">
    <property type="protein sequence ID" value="GIZ89295.1"/>
    <property type="molecule type" value="Genomic_DNA"/>
</dbReference>
<evidence type="ECO:0000256" key="7">
    <source>
        <dbReference type="SAM" id="MobiDB-lite"/>
    </source>
</evidence>
<dbReference type="Proteomes" id="UP000887212">
    <property type="component" value="Unassembled WGS sequence"/>
</dbReference>
<dbReference type="EMBL" id="BPMT01000010">
    <property type="protein sequence ID" value="GIZ93711.1"/>
    <property type="molecule type" value="Genomic_DNA"/>
</dbReference>
<dbReference type="Gene3D" id="3.90.182.10">
    <property type="entry name" value="Toxin - Anthrax Protective Antigen,domain 1"/>
    <property type="match status" value="1"/>
</dbReference>
<accession>A0AA37FMH4</accession>
<evidence type="ECO:0000313" key="13">
    <source>
        <dbReference type="Proteomes" id="UP000887228"/>
    </source>
</evidence>
<evidence type="ECO:0000256" key="1">
    <source>
        <dbReference type="ARBA" id="ARBA00004561"/>
    </source>
</evidence>
<dbReference type="SUPFAM" id="SSF50998">
    <property type="entry name" value="Quinoprotein alcohol dehydrogenase-like"/>
    <property type="match status" value="1"/>
</dbReference>
<dbReference type="InterPro" id="IPR037524">
    <property type="entry name" value="PA14/GLEYA"/>
</dbReference>
<comment type="subcellular location">
    <subcellularLocation>
        <location evidence="1">Fimbrium</location>
    </subcellularLocation>
</comment>
<evidence type="ECO:0000256" key="2">
    <source>
        <dbReference type="ARBA" id="ARBA00008387"/>
    </source>
</evidence>
<dbReference type="GO" id="GO:0009289">
    <property type="term" value="C:pilus"/>
    <property type="evidence" value="ECO:0007669"/>
    <property type="project" value="UniProtKB-SubCell"/>
</dbReference>
<feature type="compositionally biased region" description="Polar residues" evidence="7">
    <location>
        <begin position="1487"/>
        <end position="1498"/>
    </location>
</feature>
<keyword evidence="5" id="KW-0106">Calcium</keyword>
<sequence>MLRKFSLSLGLLVTAFASHAATYPTQTPLFVSDAVPPLNMLVMGRDHKLYYEAYNDASDLNGDGVIDVGYKGYLTKAQGGIDYYGYFNSYVCYDYSGGKFTPSSQTNDKRCSNKWSGDFLNYLTTARMDALRKVLYGGYRATDSETETVLQGVYIPQDAHTWGKEYESQSKDGYLISDYTPLSQPVAGFRHLFAVVSLTQDSGVPQLRTLTNTTFRIWNWVSKERPVAGTECDGGACTSRGPSSGWTIVPASALSGMTLTTWKDNRNTATNTSEMDTLFNSTNSPTTNTGNTLRCGTGTFGSATIDTAADFQNPWTDSGNNNCTQDSYHSRVVGTLTPAITGTYEFSVDGDDAVDFLVGTTVVASRYGNNGASNSGGNGTTGTIALIAGTQYSITLRHEENDGGSAFRVYWKTPATGTSTMTDQNVRVSVCPDNTALQESNCVAYSSGHYKPTGILHDYGVSNRMYFGMLSGSYAKNLSGGVLRSQLKSFAKEIKASSGQFCASSGSNCDATGVSNGIVDTINKFRVVDFSYSSQEYGCGWHTSGAMTQTSPSNPCYMWGNPVGEMMYETMRYFAGATSPTTAYDYSSGKDVDLGLPKVDSWVAPYSSSGYPACSVPVMTVISDINPSYDNKLPGSNWDAISGSSNPSSISGLNVSTEADKVWAKEGGGSRSVFIGESGGVADSAPTAKTVSNLSTTRGLSPEEPSKQGTFYSAAIAHFGAQNNIGGSKPLQTYAVALASPLPTIKFPVGGSTITVVPFAKSVGGNGISATGDFQPTDQIVDYYVETITNTDASCSSGTPSTVKDCNLLINSGRPYAKFRINYEDVEQGADHDMDAIVVYELLVNASQQLVINLTSEYAAGGIDQHMGYVISGTTRDGIYLEVKDQGGANIAYKLDTPDGKWAGECALAGANCAALSRTASSRTFSASGGTAANLLKSPLWYAAKYGLKTPSINASGDPENYFLVTNALTLKDQLDKAFNNITQRNSSVSSPSVDLPRENETSDTDIANIYRTDFNVDGWTGDLLKQRRTNTATTTIWRASEQLPTPITRNIKIASATASNGLADFTWSNLAGMTFDGTNLQAALNKDSPSAVTSDGYGQARVEFIRGDDSCGGHTGCSTFRKRGNNKLGDIVNSSPVLVKGAQYLAYRAGTVDGTVASYTSFQNSVANRTPIIYVGANDGMLHAFNANTGVEVFAFIPTAVIENLNKLTSKTYGTSTGGHQYYVDGSMTVADVYFGNDWHTVLVGSLGGGGREVFALDITNPNAPKLLWEFTSDTASTKENGVSSMGYSFPRPAIARLHDGSWAALVANGYSSTTGKAVLYAVNIADGTLLKALPAGSAVSNGLSSVRTADVNADGVTDYAYAGDLQGNLWRFDLINAGASDALAKTPNVNASTFATAFGGQPLYTARVSSASNASVQPITAAPALVNHPNGLGYIVTFGTGRYLDASDKVSPFDVQTMYGIWDRTAAGQATSGSTKRPSNRDDLQQQTMSASSMSIGGTSKSIRLISQNTIDWYKANATGTTDNDVNKWGWYLDLKTGTTNNGERLVYSPMVYGEGLIFSTITPNADVCSAGLTGFTYGINPYTGGSTSYPVFDLTGDGKVDGDDAIIGGFEGTPGGITISGGESFDTTGSGRKLGEGPNNSGRQSWRLLPENKN</sequence>
<keyword evidence="8" id="KW-0732">Signal</keyword>
<comment type="similarity">
    <text evidence="2">Belongs to the PilY1 family.</text>
</comment>
<feature type="region of interest" description="Disordered" evidence="7">
    <location>
        <begin position="1615"/>
        <end position="1657"/>
    </location>
</feature>
<dbReference type="InterPro" id="IPR011658">
    <property type="entry name" value="PA14_dom"/>
</dbReference>
<keyword evidence="3" id="KW-1029">Fimbrium biogenesis</keyword>
<evidence type="ECO:0000256" key="8">
    <source>
        <dbReference type="SAM" id="SignalP"/>
    </source>
</evidence>
<dbReference type="PROSITE" id="PS51820">
    <property type="entry name" value="PA14"/>
    <property type="match status" value="1"/>
</dbReference>
<protein>
    <recommendedName>
        <fullName evidence="9">PA14 domain-containing protein</fullName>
    </recommendedName>
</protein>
<reference evidence="10 13" key="1">
    <citation type="submission" date="2021-07" db="EMBL/GenBank/DDBJ databases">
        <title>Whole genome sequencing of carbapenem-resistant Pseudomonas spp. isolated in Japan.</title>
        <authorList>
            <person name="Suzuki M."/>
            <person name="Maehana S."/>
            <person name="Kitasato H."/>
        </authorList>
    </citation>
    <scope>NUCLEOTIDE SEQUENCE</scope>
    <source>
        <strain evidence="10">KAM435</strain>
        <strain evidence="11 13">KAM436</strain>
    </source>
</reference>